<accession>A0A7Y7YJ36</accession>
<name>A0A7Y7YJ36_9PSED</name>
<comment type="caution">
    <text evidence="1">The sequence shown here is derived from an EMBL/GenBank/DDBJ whole genome shotgun (WGS) entry which is preliminary data.</text>
</comment>
<gene>
    <name evidence="1" type="ORF">HX876_30790</name>
</gene>
<evidence type="ECO:0000313" key="1">
    <source>
        <dbReference type="EMBL" id="NWC36749.1"/>
    </source>
</evidence>
<dbReference type="RefSeq" id="WP_177062166.1">
    <property type="nucleotide sequence ID" value="NZ_JACAPS010000044.1"/>
</dbReference>
<evidence type="ECO:0000313" key="2">
    <source>
        <dbReference type="Proteomes" id="UP000520592"/>
    </source>
</evidence>
<sequence length="119" mass="13187">MFRLNEALRNRRAQAKNAHHLQLVATTVATLSPRSTPGTTGLVATVAAVAKNQGDSSHISDLIERLHQEGAELFCLDNRLCFRPSDWGQLPPVNGQWRELLDYLCQQAKELQDGPGRQA</sequence>
<organism evidence="1 2">
    <name type="scientific">Pseudomonas gingeri</name>
    <dbReference type="NCBI Taxonomy" id="117681"/>
    <lineage>
        <taxon>Bacteria</taxon>
        <taxon>Pseudomonadati</taxon>
        <taxon>Pseudomonadota</taxon>
        <taxon>Gammaproteobacteria</taxon>
        <taxon>Pseudomonadales</taxon>
        <taxon>Pseudomonadaceae</taxon>
        <taxon>Pseudomonas</taxon>
    </lineage>
</organism>
<proteinExistence type="predicted"/>
<dbReference type="EMBL" id="JACAQD010000047">
    <property type="protein sequence ID" value="NWC36749.1"/>
    <property type="molecule type" value="Genomic_DNA"/>
</dbReference>
<dbReference type="AlphaFoldDB" id="A0A7Y7YJ36"/>
<protein>
    <submittedName>
        <fullName evidence="1">Uncharacterized protein</fullName>
    </submittedName>
</protein>
<reference evidence="1 2" key="1">
    <citation type="submission" date="2020-04" db="EMBL/GenBank/DDBJ databases">
        <title>Molecular characterization of pseudomonads from Agaricus bisporus reveal novel blotch 2 pathogens in Western Europe.</title>
        <authorList>
            <person name="Taparia T."/>
            <person name="Krijger M."/>
            <person name="Haynes E."/>
            <person name="Elpinstone J.G."/>
            <person name="Noble R."/>
            <person name="Van Der Wolf J."/>
        </authorList>
    </citation>
    <scope>NUCLEOTIDE SEQUENCE [LARGE SCALE GENOMIC DNA]</scope>
    <source>
        <strain evidence="1 2">IPO3737</strain>
    </source>
</reference>
<dbReference type="Proteomes" id="UP000520592">
    <property type="component" value="Unassembled WGS sequence"/>
</dbReference>